<dbReference type="VEuPathDB" id="FungiDB:ASPGLDRAFT_46956"/>
<dbReference type="OrthoDB" id="1928087at2759"/>
<dbReference type="EMBL" id="KV878897">
    <property type="protein sequence ID" value="OJJ84145.1"/>
    <property type="molecule type" value="Genomic_DNA"/>
</dbReference>
<dbReference type="GeneID" id="34462820"/>
<sequence length="116" mass="12634">MIFKKLSPRDILSLCHSSFATENWSYSSVPQFGDLKVRRSESSVPCCGSLDDLDAGVCCYSCYTWKHRKCIGLASLSSNKRYPCPDCHEGKNCSSLVPGGIAQATGQRPQDPGISP</sequence>
<dbReference type="Gene3D" id="3.30.40.10">
    <property type="entry name" value="Zinc/RING finger domain, C3HC4 (zinc finger)"/>
    <property type="match status" value="1"/>
</dbReference>
<evidence type="ECO:0008006" key="3">
    <source>
        <dbReference type="Google" id="ProtNLM"/>
    </source>
</evidence>
<evidence type="ECO:0000313" key="1">
    <source>
        <dbReference type="EMBL" id="OJJ84145.1"/>
    </source>
</evidence>
<organism evidence="1 2">
    <name type="scientific">Aspergillus glaucus CBS 516.65</name>
    <dbReference type="NCBI Taxonomy" id="1160497"/>
    <lineage>
        <taxon>Eukaryota</taxon>
        <taxon>Fungi</taxon>
        <taxon>Dikarya</taxon>
        <taxon>Ascomycota</taxon>
        <taxon>Pezizomycotina</taxon>
        <taxon>Eurotiomycetes</taxon>
        <taxon>Eurotiomycetidae</taxon>
        <taxon>Eurotiales</taxon>
        <taxon>Aspergillaceae</taxon>
        <taxon>Aspergillus</taxon>
        <taxon>Aspergillus subgen. Aspergillus</taxon>
    </lineage>
</organism>
<dbReference type="RefSeq" id="XP_022400843.1">
    <property type="nucleotide sequence ID" value="XM_022546559.1"/>
</dbReference>
<dbReference type="Proteomes" id="UP000184300">
    <property type="component" value="Unassembled WGS sequence"/>
</dbReference>
<protein>
    <recommendedName>
        <fullName evidence="3">Zinc finger PHD-type domain-containing protein</fullName>
    </recommendedName>
</protein>
<dbReference type="InterPro" id="IPR011011">
    <property type="entry name" value="Znf_FYVE_PHD"/>
</dbReference>
<gene>
    <name evidence="1" type="ORF">ASPGLDRAFT_46956</name>
</gene>
<name>A0A1L9VJV3_ASPGL</name>
<dbReference type="SUPFAM" id="SSF57903">
    <property type="entry name" value="FYVE/PHD zinc finger"/>
    <property type="match status" value="1"/>
</dbReference>
<dbReference type="InterPro" id="IPR013083">
    <property type="entry name" value="Znf_RING/FYVE/PHD"/>
</dbReference>
<reference evidence="2" key="1">
    <citation type="journal article" date="2017" name="Genome Biol.">
        <title>Comparative genomics reveals high biological diversity and specific adaptations in the industrially and medically important fungal genus Aspergillus.</title>
        <authorList>
            <person name="de Vries R.P."/>
            <person name="Riley R."/>
            <person name="Wiebenga A."/>
            <person name="Aguilar-Osorio G."/>
            <person name="Amillis S."/>
            <person name="Uchima C.A."/>
            <person name="Anderluh G."/>
            <person name="Asadollahi M."/>
            <person name="Askin M."/>
            <person name="Barry K."/>
            <person name="Battaglia E."/>
            <person name="Bayram O."/>
            <person name="Benocci T."/>
            <person name="Braus-Stromeyer S.A."/>
            <person name="Caldana C."/>
            <person name="Canovas D."/>
            <person name="Cerqueira G.C."/>
            <person name="Chen F."/>
            <person name="Chen W."/>
            <person name="Choi C."/>
            <person name="Clum A."/>
            <person name="Dos Santos R.A."/>
            <person name="Damasio A.R."/>
            <person name="Diallinas G."/>
            <person name="Emri T."/>
            <person name="Fekete E."/>
            <person name="Flipphi M."/>
            <person name="Freyberg S."/>
            <person name="Gallo A."/>
            <person name="Gournas C."/>
            <person name="Habgood R."/>
            <person name="Hainaut M."/>
            <person name="Harispe M.L."/>
            <person name="Henrissat B."/>
            <person name="Hilden K.S."/>
            <person name="Hope R."/>
            <person name="Hossain A."/>
            <person name="Karabika E."/>
            <person name="Karaffa L."/>
            <person name="Karanyi Z."/>
            <person name="Krasevec N."/>
            <person name="Kuo A."/>
            <person name="Kusch H."/>
            <person name="LaButti K."/>
            <person name="Lagendijk E.L."/>
            <person name="Lapidus A."/>
            <person name="Levasseur A."/>
            <person name="Lindquist E."/>
            <person name="Lipzen A."/>
            <person name="Logrieco A.F."/>
            <person name="MacCabe A."/>
            <person name="Maekelae M.R."/>
            <person name="Malavazi I."/>
            <person name="Melin P."/>
            <person name="Meyer V."/>
            <person name="Mielnichuk N."/>
            <person name="Miskei M."/>
            <person name="Molnar A.P."/>
            <person name="Mule G."/>
            <person name="Ngan C.Y."/>
            <person name="Orejas M."/>
            <person name="Orosz E."/>
            <person name="Ouedraogo J.P."/>
            <person name="Overkamp K.M."/>
            <person name="Park H.-S."/>
            <person name="Perrone G."/>
            <person name="Piumi F."/>
            <person name="Punt P.J."/>
            <person name="Ram A.F."/>
            <person name="Ramon A."/>
            <person name="Rauscher S."/>
            <person name="Record E."/>
            <person name="Riano-Pachon D.M."/>
            <person name="Robert V."/>
            <person name="Roehrig J."/>
            <person name="Ruller R."/>
            <person name="Salamov A."/>
            <person name="Salih N.S."/>
            <person name="Samson R.A."/>
            <person name="Sandor E."/>
            <person name="Sanguinetti M."/>
            <person name="Schuetze T."/>
            <person name="Sepcic K."/>
            <person name="Shelest E."/>
            <person name="Sherlock G."/>
            <person name="Sophianopoulou V."/>
            <person name="Squina F.M."/>
            <person name="Sun H."/>
            <person name="Susca A."/>
            <person name="Todd R.B."/>
            <person name="Tsang A."/>
            <person name="Unkles S.E."/>
            <person name="van de Wiele N."/>
            <person name="van Rossen-Uffink D."/>
            <person name="Oliveira J.V."/>
            <person name="Vesth T.C."/>
            <person name="Visser J."/>
            <person name="Yu J.-H."/>
            <person name="Zhou M."/>
            <person name="Andersen M.R."/>
            <person name="Archer D.B."/>
            <person name="Baker S.E."/>
            <person name="Benoit I."/>
            <person name="Brakhage A.A."/>
            <person name="Braus G.H."/>
            <person name="Fischer R."/>
            <person name="Frisvad J.C."/>
            <person name="Goldman G.H."/>
            <person name="Houbraken J."/>
            <person name="Oakley B."/>
            <person name="Pocsi I."/>
            <person name="Scazzocchio C."/>
            <person name="Seiboth B."/>
            <person name="vanKuyk P.A."/>
            <person name="Wortman J."/>
            <person name="Dyer P.S."/>
            <person name="Grigoriev I.V."/>
        </authorList>
    </citation>
    <scope>NUCLEOTIDE SEQUENCE [LARGE SCALE GENOMIC DNA]</scope>
    <source>
        <strain evidence="2">CBS 516.65</strain>
    </source>
</reference>
<dbReference type="AlphaFoldDB" id="A0A1L9VJV3"/>
<proteinExistence type="predicted"/>
<accession>A0A1L9VJV3</accession>
<keyword evidence="2" id="KW-1185">Reference proteome</keyword>
<evidence type="ECO:0000313" key="2">
    <source>
        <dbReference type="Proteomes" id="UP000184300"/>
    </source>
</evidence>